<dbReference type="SUPFAM" id="SSF159245">
    <property type="entry name" value="AttH-like"/>
    <property type="match status" value="1"/>
</dbReference>
<evidence type="ECO:0000256" key="2">
    <source>
        <dbReference type="ARBA" id="ARBA00046325"/>
    </source>
</evidence>
<evidence type="ECO:0000259" key="4">
    <source>
        <dbReference type="Pfam" id="PF24137"/>
    </source>
</evidence>
<dbReference type="Pfam" id="PF22903">
    <property type="entry name" value="DA_C"/>
    <property type="match status" value="1"/>
</dbReference>
<feature type="domain" description="Diels-Alderase C-terminal" evidence="3">
    <location>
        <begin position="200"/>
        <end position="343"/>
    </location>
</feature>
<sequence length="360" mass="39996">MARKRDPVFFSTSPLDDLEQPKIEPMNSTAGEQWEFDGVSEDGTQAFVFGFYRDPNFSFFGAGNLRVYTEFVFANGSRYAIVDYAEESIIESCPHRGTRGTWKADNWSYMFEISADMSQTKLTVDNPEAHITISMVSITPPRYADGSTWPSANTSLLTVPHFYWAEPIPVAEVAVDAVIHGETVSWSGMGGHERLWGAFNWFTCLNSLLVARLRAGPFALSFLEFGSGRQEGLLVPSIILTEDGKHIFGTQRTKRSDTEDYIRVRKLYGGQGITTEALADKVTGLELISTSPRRNEQWEFVITHKSLAFEYNLGSGRGGSAYAGIVVGGLVGRTTFLGPAFSEVMRFPARSMLLSKNFVH</sequence>
<evidence type="ECO:0000259" key="3">
    <source>
        <dbReference type="Pfam" id="PF22903"/>
    </source>
</evidence>
<accession>A0AAE0HH93</accession>
<dbReference type="AlphaFoldDB" id="A0AAE0HH93"/>
<keyword evidence="1" id="KW-0413">Isomerase</keyword>
<dbReference type="InterPro" id="IPR054499">
    <property type="entry name" value="DA_C"/>
</dbReference>
<reference evidence="5" key="2">
    <citation type="submission" date="2023-06" db="EMBL/GenBank/DDBJ databases">
        <authorList>
            <consortium name="Lawrence Berkeley National Laboratory"/>
            <person name="Haridas S."/>
            <person name="Hensen N."/>
            <person name="Bonometti L."/>
            <person name="Westerberg I."/>
            <person name="Brannstrom I.O."/>
            <person name="Guillou S."/>
            <person name="Cros-Aarteil S."/>
            <person name="Calhoun S."/>
            <person name="Kuo A."/>
            <person name="Mondo S."/>
            <person name="Pangilinan J."/>
            <person name="Riley R."/>
            <person name="Labutti K."/>
            <person name="Andreopoulos B."/>
            <person name="Lipzen A."/>
            <person name="Chen C."/>
            <person name="Yanf M."/>
            <person name="Daum C."/>
            <person name="Ng V."/>
            <person name="Clum A."/>
            <person name="Steindorff A."/>
            <person name="Ohm R."/>
            <person name="Martin F."/>
            <person name="Silar P."/>
            <person name="Natvig D."/>
            <person name="Lalanne C."/>
            <person name="Gautier V."/>
            <person name="Ament-Velasquez S.L."/>
            <person name="Kruys A."/>
            <person name="Hutchinson M.I."/>
            <person name="Powell A.J."/>
            <person name="Barry K."/>
            <person name="Miller A.N."/>
            <person name="Grigoriev I.V."/>
            <person name="Debuchy R."/>
            <person name="Gladieux P."/>
            <person name="Thoren M.H."/>
            <person name="Johannesson H."/>
        </authorList>
    </citation>
    <scope>NUCLEOTIDE SEQUENCE</scope>
    <source>
        <strain evidence="5">CBS 168.71</strain>
    </source>
</reference>
<comment type="similarity">
    <text evidence="2">Belongs to the Diels-Alderase family.</text>
</comment>
<gene>
    <name evidence="5" type="ORF">B0H64DRAFT_442862</name>
</gene>
<protein>
    <submittedName>
        <fullName evidence="5">Uncharacterized protein</fullName>
    </submittedName>
</protein>
<reference evidence="5" key="1">
    <citation type="journal article" date="2023" name="Mol. Phylogenet. Evol.">
        <title>Genome-scale phylogeny and comparative genomics of the fungal order Sordariales.</title>
        <authorList>
            <person name="Hensen N."/>
            <person name="Bonometti L."/>
            <person name="Westerberg I."/>
            <person name="Brannstrom I.O."/>
            <person name="Guillou S."/>
            <person name="Cros-Aarteil S."/>
            <person name="Calhoun S."/>
            <person name="Haridas S."/>
            <person name="Kuo A."/>
            <person name="Mondo S."/>
            <person name="Pangilinan J."/>
            <person name="Riley R."/>
            <person name="LaButti K."/>
            <person name="Andreopoulos B."/>
            <person name="Lipzen A."/>
            <person name="Chen C."/>
            <person name="Yan M."/>
            <person name="Daum C."/>
            <person name="Ng V."/>
            <person name="Clum A."/>
            <person name="Steindorff A."/>
            <person name="Ohm R.A."/>
            <person name="Martin F."/>
            <person name="Silar P."/>
            <person name="Natvig D.O."/>
            <person name="Lalanne C."/>
            <person name="Gautier V."/>
            <person name="Ament-Velasquez S.L."/>
            <person name="Kruys A."/>
            <person name="Hutchinson M.I."/>
            <person name="Powell A.J."/>
            <person name="Barry K."/>
            <person name="Miller A.N."/>
            <person name="Grigoriev I.V."/>
            <person name="Debuchy R."/>
            <person name="Gladieux P."/>
            <person name="Hiltunen Thoren M."/>
            <person name="Johannesson H."/>
        </authorList>
    </citation>
    <scope>NUCLEOTIDE SEQUENCE</scope>
    <source>
        <strain evidence="5">CBS 168.71</strain>
    </source>
</reference>
<organism evidence="5 6">
    <name type="scientific">Chaetomium fimeti</name>
    <dbReference type="NCBI Taxonomy" id="1854472"/>
    <lineage>
        <taxon>Eukaryota</taxon>
        <taxon>Fungi</taxon>
        <taxon>Dikarya</taxon>
        <taxon>Ascomycota</taxon>
        <taxon>Pezizomycotina</taxon>
        <taxon>Sordariomycetes</taxon>
        <taxon>Sordariomycetidae</taxon>
        <taxon>Sordariales</taxon>
        <taxon>Chaetomiaceae</taxon>
        <taxon>Chaetomium</taxon>
    </lineage>
</organism>
<keyword evidence="6" id="KW-1185">Reference proteome</keyword>
<proteinExistence type="inferred from homology"/>
<dbReference type="RefSeq" id="XP_062660071.1">
    <property type="nucleotide sequence ID" value="XM_062806671.1"/>
</dbReference>
<dbReference type="GeneID" id="87843619"/>
<dbReference type="Pfam" id="PF24137">
    <property type="entry name" value="DA_N"/>
    <property type="match status" value="1"/>
</dbReference>
<feature type="domain" description="Diels-Alderase N-terminal" evidence="4">
    <location>
        <begin position="21"/>
        <end position="196"/>
    </location>
</feature>
<dbReference type="GO" id="GO:0016853">
    <property type="term" value="F:isomerase activity"/>
    <property type="evidence" value="ECO:0007669"/>
    <property type="project" value="UniProtKB-KW"/>
</dbReference>
<dbReference type="InterPro" id="IPR056402">
    <property type="entry name" value="DA_N"/>
</dbReference>
<evidence type="ECO:0000313" key="5">
    <source>
        <dbReference type="EMBL" id="KAK3296557.1"/>
    </source>
</evidence>
<evidence type="ECO:0000313" key="6">
    <source>
        <dbReference type="Proteomes" id="UP001278766"/>
    </source>
</evidence>
<dbReference type="Proteomes" id="UP001278766">
    <property type="component" value="Unassembled WGS sequence"/>
</dbReference>
<comment type="caution">
    <text evidence="5">The sequence shown here is derived from an EMBL/GenBank/DDBJ whole genome shotgun (WGS) entry which is preliminary data.</text>
</comment>
<evidence type="ECO:0000256" key="1">
    <source>
        <dbReference type="ARBA" id="ARBA00023235"/>
    </source>
</evidence>
<dbReference type="EMBL" id="JAUEPN010000004">
    <property type="protein sequence ID" value="KAK3296557.1"/>
    <property type="molecule type" value="Genomic_DNA"/>
</dbReference>
<name>A0AAE0HH93_9PEZI</name>